<dbReference type="InterPro" id="IPR029058">
    <property type="entry name" value="AB_hydrolase_fold"/>
</dbReference>
<gene>
    <name evidence="2" type="ORF">EBQ10_10075</name>
</gene>
<protein>
    <submittedName>
        <fullName evidence="2">Alpha/beta hydrolase</fullName>
    </submittedName>
</protein>
<sequence>MIAYRRTGPVSDLPLVLLHALPLDSTMWDAVRSELTDIDILTFDAPGFGRTELSAQFTAGEPNTSTFVAAIKTRLDELGITRIALGGLSMGGSVAADFTATHPDLVAGLALMDTNITSDDADRKAFRRNVAAHADEGRGYEMVKDWTTTMVGPDAPQAIRDSLDARLRALPNEGLAWIQRAMANRVDRSDAVALVDGPVYFIRGTEDPTASLEGYMRLALRTAQPHIREIEGVGHFAADEKPAELAKILRDFYARVGR</sequence>
<dbReference type="Proteomes" id="UP000275951">
    <property type="component" value="Chromosome"/>
</dbReference>
<dbReference type="InterPro" id="IPR000073">
    <property type="entry name" value="AB_hydrolase_1"/>
</dbReference>
<dbReference type="EMBL" id="CP033905">
    <property type="protein sequence ID" value="AZR07596.1"/>
    <property type="molecule type" value="Genomic_DNA"/>
</dbReference>
<dbReference type="InterPro" id="IPR050266">
    <property type="entry name" value="AB_hydrolase_sf"/>
</dbReference>
<dbReference type="PANTHER" id="PTHR43798:SF33">
    <property type="entry name" value="HYDROLASE, PUTATIVE (AFU_ORTHOLOGUE AFUA_2G14860)-RELATED"/>
    <property type="match status" value="1"/>
</dbReference>
<dbReference type="RefSeq" id="WP_108726063.1">
    <property type="nucleotide sequence ID" value="NZ_CP029001.1"/>
</dbReference>
<keyword evidence="2" id="KW-0378">Hydrolase</keyword>
<dbReference type="Pfam" id="PF12697">
    <property type="entry name" value="Abhydrolase_6"/>
    <property type="match status" value="1"/>
</dbReference>
<evidence type="ECO:0000259" key="1">
    <source>
        <dbReference type="Pfam" id="PF12697"/>
    </source>
</evidence>
<organism evidence="2 3">
    <name type="scientific">Trueperella pyogenes</name>
    <dbReference type="NCBI Taxonomy" id="1661"/>
    <lineage>
        <taxon>Bacteria</taxon>
        <taxon>Bacillati</taxon>
        <taxon>Actinomycetota</taxon>
        <taxon>Actinomycetes</taxon>
        <taxon>Actinomycetales</taxon>
        <taxon>Actinomycetaceae</taxon>
        <taxon>Trueperella</taxon>
    </lineage>
</organism>
<evidence type="ECO:0000313" key="3">
    <source>
        <dbReference type="Proteomes" id="UP000275951"/>
    </source>
</evidence>
<dbReference type="PRINTS" id="PR00111">
    <property type="entry name" value="ABHYDROLASE"/>
</dbReference>
<dbReference type="AlphaFoldDB" id="A0A3S9QNQ5"/>
<proteinExistence type="predicted"/>
<dbReference type="PRINTS" id="PR00412">
    <property type="entry name" value="EPOXHYDRLASE"/>
</dbReference>
<dbReference type="InterPro" id="IPR000639">
    <property type="entry name" value="Epox_hydrolase-like"/>
</dbReference>
<reference evidence="2 3" key="1">
    <citation type="submission" date="2018-11" db="EMBL/GenBank/DDBJ databases">
        <title>Multidrug-resistant genes are associated with an 42-kb island TGI1 carrying a complex class 1 integron in a Trueperella pyogenes.</title>
        <authorList>
            <person name="Dong W."/>
        </authorList>
    </citation>
    <scope>NUCLEOTIDE SEQUENCE [LARGE SCALE GENOMIC DNA]</scope>
    <source>
        <strain evidence="2 3">TP4</strain>
    </source>
</reference>
<accession>A0A3S9QNQ5</accession>
<name>A0A3S9QNQ5_9ACTO</name>
<feature type="domain" description="AB hydrolase-1" evidence="1">
    <location>
        <begin position="15"/>
        <end position="247"/>
    </location>
</feature>
<dbReference type="Gene3D" id="3.40.50.1820">
    <property type="entry name" value="alpha/beta hydrolase"/>
    <property type="match status" value="1"/>
</dbReference>
<dbReference type="GO" id="GO:0016020">
    <property type="term" value="C:membrane"/>
    <property type="evidence" value="ECO:0007669"/>
    <property type="project" value="TreeGrafter"/>
</dbReference>
<dbReference type="GO" id="GO:0016787">
    <property type="term" value="F:hydrolase activity"/>
    <property type="evidence" value="ECO:0007669"/>
    <property type="project" value="UniProtKB-KW"/>
</dbReference>
<dbReference type="PANTHER" id="PTHR43798">
    <property type="entry name" value="MONOACYLGLYCEROL LIPASE"/>
    <property type="match status" value="1"/>
</dbReference>
<evidence type="ECO:0000313" key="2">
    <source>
        <dbReference type="EMBL" id="AZR07596.1"/>
    </source>
</evidence>
<dbReference type="SUPFAM" id="SSF53474">
    <property type="entry name" value="alpha/beta-Hydrolases"/>
    <property type="match status" value="1"/>
</dbReference>